<keyword evidence="5 12" id="KW-0812">Transmembrane</keyword>
<dbReference type="PROSITE" id="PS52016">
    <property type="entry name" value="TONB_DEPENDENT_REC_3"/>
    <property type="match status" value="1"/>
</dbReference>
<proteinExistence type="inferred from homology"/>
<name>A0A917JAP2_9SPHI</name>
<evidence type="ECO:0000256" key="8">
    <source>
        <dbReference type="ARBA" id="ARBA00023065"/>
    </source>
</evidence>
<dbReference type="Pfam" id="PF13715">
    <property type="entry name" value="CarbopepD_reg_2"/>
    <property type="match status" value="1"/>
</dbReference>
<dbReference type="InterPro" id="IPR000531">
    <property type="entry name" value="Beta-barrel_TonB"/>
</dbReference>
<dbReference type="Pfam" id="PF00593">
    <property type="entry name" value="TonB_dep_Rec_b-barrel"/>
    <property type="match status" value="1"/>
</dbReference>
<keyword evidence="7" id="KW-0408">Iron</keyword>
<organism evidence="16 17">
    <name type="scientific">Mucilaginibacter galii</name>
    <dbReference type="NCBI Taxonomy" id="2005073"/>
    <lineage>
        <taxon>Bacteria</taxon>
        <taxon>Pseudomonadati</taxon>
        <taxon>Bacteroidota</taxon>
        <taxon>Sphingobacteriia</taxon>
        <taxon>Sphingobacteriales</taxon>
        <taxon>Sphingobacteriaceae</taxon>
        <taxon>Mucilaginibacter</taxon>
    </lineage>
</organism>
<dbReference type="InterPro" id="IPR013784">
    <property type="entry name" value="Carb-bd-like_fold"/>
</dbReference>
<evidence type="ECO:0000256" key="1">
    <source>
        <dbReference type="ARBA" id="ARBA00004571"/>
    </source>
</evidence>
<sequence>MANEEIEKNGSIRGHIQSSDGKAAAYVTVSLKNTNKSTMTDEDGNFRLGGIKPGTYILHISHVGLNTEEQRVVIADGKETETTIILSESAAQLNEVVVSRSHGQNRPVKVGKSGLRPLDIPQGIQIIDSTVIADQQINRLTDVIKNINGIALGENRGSVNETFSARGYSLGANNVFKNGARTSLGGSLEASTLESVEVLKGSAALLYGGVTGGAVVNLVTKKPKFNWGGEVSMRAGSYGFYKPIVDVYGPISKNIAFRVIATKENANSFRDVVKTDRFYINPSLLYKISDKTELLVQGDYLKSNYTPDFGIGTVFGGQIPDIGRSAYLNVPYAYNRTKTGTAQANFTHRFSDVWKLNVIAAYQSYNRNYFGAERPQGGTIAAPSSISQRALTRSKNQEYTYNQQINLTGAAQTGSIKHTFLIGADADQSRTTSYAFKYGDASTSPTSLSLPTFDILNPATYAVSSDVPYTRIYQNTFTPVYRMGAFVQDLIEITDKFKVLAGVRYTWQKQPRASTYNEDTRVTTVPVNATFPSLNKAKIDKAFSPKIGLIYQPLTNTSLYASYANNFTVNTGVDIFGAPLQPSIIDQYEVGVKNDLLNGKLSVNVTAYRIKNNRFVQTALLTADGKTNTDNNIREFSGKTISDGLEVDITGRLSSNVYFLAGYSYNFIRYTSTPPIVTTTTPPTPANPNGTTTTTAGITEGERIVGSVPHTANGTVFYTFNRGDLKGLKLGLSGFFTGARSSGFNTLKTGLSRGAPVQLDGYTTLDVSAGYTFKRKLSLLAKLSNITNELNYLVHENYSVNPIPPRMVSATLSYKF</sequence>
<evidence type="ECO:0000256" key="13">
    <source>
        <dbReference type="RuleBase" id="RU003357"/>
    </source>
</evidence>
<evidence type="ECO:0000313" key="16">
    <source>
        <dbReference type="EMBL" id="GGI50234.1"/>
    </source>
</evidence>
<gene>
    <name evidence="16" type="primary">fhuA</name>
    <name evidence="16" type="ORF">GCM10011425_14460</name>
</gene>
<comment type="similarity">
    <text evidence="12 13">Belongs to the TonB-dependent receptor family.</text>
</comment>
<keyword evidence="17" id="KW-1185">Reference proteome</keyword>
<dbReference type="Proteomes" id="UP000662074">
    <property type="component" value="Unassembled WGS sequence"/>
</dbReference>
<evidence type="ECO:0000256" key="2">
    <source>
        <dbReference type="ARBA" id="ARBA00022448"/>
    </source>
</evidence>
<protein>
    <submittedName>
        <fullName evidence="16">TonB-dependent receptor</fullName>
    </submittedName>
</protein>
<dbReference type="SUPFAM" id="SSF56935">
    <property type="entry name" value="Porins"/>
    <property type="match status" value="1"/>
</dbReference>
<dbReference type="Gene3D" id="2.170.130.10">
    <property type="entry name" value="TonB-dependent receptor, plug domain"/>
    <property type="match status" value="1"/>
</dbReference>
<reference evidence="16" key="2">
    <citation type="submission" date="2020-09" db="EMBL/GenBank/DDBJ databases">
        <authorList>
            <person name="Sun Q."/>
            <person name="Sedlacek I."/>
        </authorList>
    </citation>
    <scope>NUCLEOTIDE SEQUENCE</scope>
    <source>
        <strain evidence="16">CCM 8711</strain>
    </source>
</reference>
<evidence type="ECO:0000256" key="9">
    <source>
        <dbReference type="ARBA" id="ARBA00023077"/>
    </source>
</evidence>
<dbReference type="AlphaFoldDB" id="A0A917JAP2"/>
<dbReference type="PANTHER" id="PTHR32552">
    <property type="entry name" value="FERRICHROME IRON RECEPTOR-RELATED"/>
    <property type="match status" value="1"/>
</dbReference>
<dbReference type="Gene3D" id="2.60.40.1120">
    <property type="entry name" value="Carboxypeptidase-like, regulatory domain"/>
    <property type="match status" value="1"/>
</dbReference>
<keyword evidence="6" id="KW-0732">Signal</keyword>
<keyword evidence="10 12" id="KW-0472">Membrane</keyword>
<evidence type="ECO:0000256" key="7">
    <source>
        <dbReference type="ARBA" id="ARBA00023004"/>
    </source>
</evidence>
<dbReference type="EMBL" id="BMDO01000003">
    <property type="protein sequence ID" value="GGI50234.1"/>
    <property type="molecule type" value="Genomic_DNA"/>
</dbReference>
<accession>A0A917JAP2</accession>
<keyword evidence="8" id="KW-0406">Ion transport</keyword>
<dbReference type="InterPro" id="IPR039426">
    <property type="entry name" value="TonB-dep_rcpt-like"/>
</dbReference>
<reference evidence="16" key="1">
    <citation type="journal article" date="2014" name="Int. J. Syst. Evol. Microbiol.">
        <title>Complete genome sequence of Corynebacterium casei LMG S-19264T (=DSM 44701T), isolated from a smear-ripened cheese.</title>
        <authorList>
            <consortium name="US DOE Joint Genome Institute (JGI-PGF)"/>
            <person name="Walter F."/>
            <person name="Albersmeier A."/>
            <person name="Kalinowski J."/>
            <person name="Ruckert C."/>
        </authorList>
    </citation>
    <scope>NUCLEOTIDE SEQUENCE</scope>
    <source>
        <strain evidence="16">CCM 8711</strain>
    </source>
</reference>
<feature type="domain" description="TonB-dependent receptor plug" evidence="15">
    <location>
        <begin position="118"/>
        <end position="213"/>
    </location>
</feature>
<evidence type="ECO:0000256" key="6">
    <source>
        <dbReference type="ARBA" id="ARBA00022729"/>
    </source>
</evidence>
<evidence type="ECO:0000259" key="14">
    <source>
        <dbReference type="Pfam" id="PF00593"/>
    </source>
</evidence>
<evidence type="ECO:0000256" key="12">
    <source>
        <dbReference type="PROSITE-ProRule" id="PRU01360"/>
    </source>
</evidence>
<comment type="caution">
    <text evidence="16">The sequence shown here is derived from an EMBL/GenBank/DDBJ whole genome shotgun (WGS) entry which is preliminary data.</text>
</comment>
<dbReference type="GO" id="GO:0030246">
    <property type="term" value="F:carbohydrate binding"/>
    <property type="evidence" value="ECO:0007669"/>
    <property type="project" value="InterPro"/>
</dbReference>
<keyword evidence="4" id="KW-0410">Iron transport</keyword>
<evidence type="ECO:0000256" key="4">
    <source>
        <dbReference type="ARBA" id="ARBA00022496"/>
    </source>
</evidence>
<keyword evidence="3 12" id="KW-1134">Transmembrane beta strand</keyword>
<dbReference type="GO" id="GO:0015344">
    <property type="term" value="F:siderophore uptake transmembrane transporter activity"/>
    <property type="evidence" value="ECO:0007669"/>
    <property type="project" value="TreeGrafter"/>
</dbReference>
<comment type="subcellular location">
    <subcellularLocation>
        <location evidence="1 12">Cell outer membrane</location>
        <topology evidence="1 12">Multi-pass membrane protein</topology>
    </subcellularLocation>
</comment>
<evidence type="ECO:0000256" key="10">
    <source>
        <dbReference type="ARBA" id="ARBA00023136"/>
    </source>
</evidence>
<evidence type="ECO:0000313" key="17">
    <source>
        <dbReference type="Proteomes" id="UP000662074"/>
    </source>
</evidence>
<dbReference type="Gene3D" id="2.40.170.20">
    <property type="entry name" value="TonB-dependent receptor, beta-barrel domain"/>
    <property type="match status" value="1"/>
</dbReference>
<dbReference type="InterPro" id="IPR012910">
    <property type="entry name" value="Plug_dom"/>
</dbReference>
<keyword evidence="16" id="KW-0675">Receptor</keyword>
<keyword evidence="2 12" id="KW-0813">Transport</keyword>
<evidence type="ECO:0000256" key="5">
    <source>
        <dbReference type="ARBA" id="ARBA00022692"/>
    </source>
</evidence>
<evidence type="ECO:0000256" key="3">
    <source>
        <dbReference type="ARBA" id="ARBA00022452"/>
    </source>
</evidence>
<evidence type="ECO:0000256" key="11">
    <source>
        <dbReference type="ARBA" id="ARBA00023237"/>
    </source>
</evidence>
<dbReference type="PANTHER" id="PTHR32552:SF68">
    <property type="entry name" value="FERRICHROME OUTER MEMBRANE TRANSPORTER_PHAGE RECEPTOR"/>
    <property type="match status" value="1"/>
</dbReference>
<keyword evidence="11 12" id="KW-0998">Cell outer membrane</keyword>
<dbReference type="InterPro" id="IPR037066">
    <property type="entry name" value="Plug_dom_sf"/>
</dbReference>
<keyword evidence="9 13" id="KW-0798">TonB box</keyword>
<dbReference type="InterPro" id="IPR036942">
    <property type="entry name" value="Beta-barrel_TonB_sf"/>
</dbReference>
<dbReference type="Pfam" id="PF07715">
    <property type="entry name" value="Plug"/>
    <property type="match status" value="1"/>
</dbReference>
<feature type="domain" description="TonB-dependent receptor-like beta-barrel" evidence="14">
    <location>
        <begin position="289"/>
        <end position="786"/>
    </location>
</feature>
<evidence type="ECO:0000259" key="15">
    <source>
        <dbReference type="Pfam" id="PF07715"/>
    </source>
</evidence>
<dbReference type="SUPFAM" id="SSF49452">
    <property type="entry name" value="Starch-binding domain-like"/>
    <property type="match status" value="1"/>
</dbReference>
<dbReference type="CDD" id="cd01347">
    <property type="entry name" value="ligand_gated_channel"/>
    <property type="match status" value="1"/>
</dbReference>
<dbReference type="GO" id="GO:0009279">
    <property type="term" value="C:cell outer membrane"/>
    <property type="evidence" value="ECO:0007669"/>
    <property type="project" value="UniProtKB-SubCell"/>
</dbReference>